<proteinExistence type="predicted"/>
<feature type="compositionally biased region" description="Gly residues" evidence="1">
    <location>
        <begin position="657"/>
        <end position="678"/>
    </location>
</feature>
<evidence type="ECO:0000256" key="2">
    <source>
        <dbReference type="SAM" id="SignalP"/>
    </source>
</evidence>
<dbReference type="InterPro" id="IPR025584">
    <property type="entry name" value="Cthe_2159"/>
</dbReference>
<evidence type="ECO:0008006" key="5">
    <source>
        <dbReference type="Google" id="ProtNLM"/>
    </source>
</evidence>
<dbReference type="Proteomes" id="UP000298246">
    <property type="component" value="Unassembled WGS sequence"/>
</dbReference>
<evidence type="ECO:0000313" key="4">
    <source>
        <dbReference type="Proteomes" id="UP000298246"/>
    </source>
</evidence>
<dbReference type="EMBL" id="MYFO01000018">
    <property type="protein sequence ID" value="TFE86612.1"/>
    <property type="molecule type" value="Genomic_DNA"/>
</dbReference>
<accession>A0A4Y8Q008</accession>
<feature type="compositionally biased region" description="Gly residues" evidence="1">
    <location>
        <begin position="320"/>
        <end position="377"/>
    </location>
</feature>
<feature type="region of interest" description="Disordered" evidence="1">
    <location>
        <begin position="313"/>
        <end position="400"/>
    </location>
</feature>
<name>A0A4Y8Q008_9BACL</name>
<protein>
    <recommendedName>
        <fullName evidence="5">Carbohydrate-binding domain-containing protein</fullName>
    </recommendedName>
</protein>
<feature type="chain" id="PRO_5039654286" description="Carbohydrate-binding domain-containing protein" evidence="2">
    <location>
        <begin position="28"/>
        <end position="687"/>
    </location>
</feature>
<gene>
    <name evidence="3" type="ORF">B5M42_14440</name>
</gene>
<reference evidence="3 4" key="1">
    <citation type="submission" date="2017-03" db="EMBL/GenBank/DDBJ databases">
        <title>Isolation of Levoglucosan Utilizing Bacteria.</title>
        <authorList>
            <person name="Arya A.S."/>
        </authorList>
    </citation>
    <scope>NUCLEOTIDE SEQUENCE [LARGE SCALE GENOMIC DNA]</scope>
    <source>
        <strain evidence="3 4">MEC069</strain>
    </source>
</reference>
<dbReference type="PROSITE" id="PS51257">
    <property type="entry name" value="PROKAR_LIPOPROTEIN"/>
    <property type="match status" value="1"/>
</dbReference>
<comment type="caution">
    <text evidence="3">The sequence shown here is derived from an EMBL/GenBank/DDBJ whole genome shotgun (WGS) entry which is preliminary data.</text>
</comment>
<evidence type="ECO:0000313" key="3">
    <source>
        <dbReference type="EMBL" id="TFE86612.1"/>
    </source>
</evidence>
<keyword evidence="4" id="KW-1185">Reference proteome</keyword>
<feature type="region of interest" description="Disordered" evidence="1">
    <location>
        <begin position="651"/>
        <end position="687"/>
    </location>
</feature>
<dbReference type="AlphaFoldDB" id="A0A4Y8Q008"/>
<dbReference type="Pfam" id="PF14262">
    <property type="entry name" value="Cthe_2159"/>
    <property type="match status" value="2"/>
</dbReference>
<feature type="signal peptide" evidence="2">
    <location>
        <begin position="1"/>
        <end position="27"/>
    </location>
</feature>
<evidence type="ECO:0000256" key="1">
    <source>
        <dbReference type="SAM" id="MobiDB-lite"/>
    </source>
</evidence>
<sequence>MKRRLAKMKLPVAILSMAAILSACNAAGEVPASGTEAGEAAAAGKTKTEASASASSEPAAAIEKATYKENDFATDWTSENPSRIVLSGSQAAIEGTGASVKEGVLTISAGGTYVLSGAWADGQIVVDAPEKDEVHLVLNGVEVKRSGSAPLYVKEADKVILTLQDGTTNTFADWTQGAGEAAEDEPDAAIYSKADLTVNGAGTLVVHGSYKDGLASKDDLKVTGGTLQIDAKDDGLLGKDLLAVKDGKISVVAGGDGMKSTNDTDAGKGNIAIEGGAFDIQADADGVQAAGSIRIDGGTYSVVTGGGSAKAVMKTEQNGPMGGNGGMRGPGPVNGDGGMQGPGPVDGDGGMQGPGPVDGNGGMQGSGPVDGNGGPGASGLAASKADSQAAQTTEEAETVSAKGLKAAANLTIAGGTLTIDAKDDALHSNNSLNIIGGQIQIASGDDGLHADTALTIAGGSVNITKSYEGIESALITIDDGTVNVTSNDDGLNVSTGGDKLAINGGEVTVDAEGDGLDSNASIVMTAGHVVVYGPTANNNGALDYDGTFEISGGTLIAAGSSGMAMAPSDTSAQLSVGMTYSTAQAAGTEIAVKDASGAIVASVTPTKTYQSVVISSPDLQKNGAYTLYAGGQKVVDFTLASQVTWVNESGVTTAPSGHGGMPGGGGGPGGRGGGGMRGGRSMQQGQQ</sequence>
<keyword evidence="2" id="KW-0732">Signal</keyword>
<organism evidence="3 4">
    <name type="scientific">Paenibacillus athensensis</name>
    <dbReference type="NCBI Taxonomy" id="1967502"/>
    <lineage>
        <taxon>Bacteria</taxon>
        <taxon>Bacillati</taxon>
        <taxon>Bacillota</taxon>
        <taxon>Bacilli</taxon>
        <taxon>Bacillales</taxon>
        <taxon>Paenibacillaceae</taxon>
        <taxon>Paenibacillus</taxon>
    </lineage>
</organism>